<evidence type="ECO:0000259" key="9">
    <source>
        <dbReference type="Pfam" id="PF07715"/>
    </source>
</evidence>
<dbReference type="PROSITE" id="PS52016">
    <property type="entry name" value="TONB_DEPENDENT_REC_3"/>
    <property type="match status" value="1"/>
</dbReference>
<keyword evidence="2 7" id="KW-0813">Transport</keyword>
<dbReference type="OrthoDB" id="9768177at2"/>
<protein>
    <submittedName>
        <fullName evidence="10">SusC/RagA family TonB-linked outer membrane protein</fullName>
    </submittedName>
</protein>
<comment type="similarity">
    <text evidence="7">Belongs to the TonB-dependent receptor family.</text>
</comment>
<evidence type="ECO:0000256" key="7">
    <source>
        <dbReference type="PROSITE-ProRule" id="PRU01360"/>
    </source>
</evidence>
<evidence type="ECO:0000256" key="8">
    <source>
        <dbReference type="SAM" id="SignalP"/>
    </source>
</evidence>
<feature type="domain" description="TonB-dependent receptor plug" evidence="9">
    <location>
        <begin position="66"/>
        <end position="164"/>
    </location>
</feature>
<dbReference type="AlphaFoldDB" id="A0A3B7MI74"/>
<keyword evidence="8" id="KW-0732">Signal</keyword>
<proteinExistence type="inferred from homology"/>
<dbReference type="InterPro" id="IPR012910">
    <property type="entry name" value="Plug_dom"/>
</dbReference>
<dbReference type="InterPro" id="IPR039426">
    <property type="entry name" value="TonB-dep_rcpt-like"/>
</dbReference>
<dbReference type="NCBIfam" id="TIGR04056">
    <property type="entry name" value="OMP_RagA_SusC"/>
    <property type="match status" value="1"/>
</dbReference>
<feature type="signal peptide" evidence="8">
    <location>
        <begin position="1"/>
        <end position="28"/>
    </location>
</feature>
<evidence type="ECO:0000313" key="11">
    <source>
        <dbReference type="Proteomes" id="UP000263900"/>
    </source>
</evidence>
<organism evidence="10 11">
    <name type="scientific">Paraflavitalea soli</name>
    <dbReference type="NCBI Taxonomy" id="2315862"/>
    <lineage>
        <taxon>Bacteria</taxon>
        <taxon>Pseudomonadati</taxon>
        <taxon>Bacteroidota</taxon>
        <taxon>Chitinophagia</taxon>
        <taxon>Chitinophagales</taxon>
        <taxon>Chitinophagaceae</taxon>
        <taxon>Paraflavitalea</taxon>
    </lineage>
</organism>
<dbReference type="EMBL" id="CP032157">
    <property type="protein sequence ID" value="AXY74134.1"/>
    <property type="molecule type" value="Genomic_DNA"/>
</dbReference>
<dbReference type="InterPro" id="IPR037066">
    <property type="entry name" value="Plug_dom_sf"/>
</dbReference>
<name>A0A3B7MI74_9BACT</name>
<evidence type="ECO:0000256" key="2">
    <source>
        <dbReference type="ARBA" id="ARBA00022448"/>
    </source>
</evidence>
<feature type="chain" id="PRO_5017828471" evidence="8">
    <location>
        <begin position="29"/>
        <end position="948"/>
    </location>
</feature>
<evidence type="ECO:0000256" key="5">
    <source>
        <dbReference type="ARBA" id="ARBA00023136"/>
    </source>
</evidence>
<evidence type="ECO:0000256" key="4">
    <source>
        <dbReference type="ARBA" id="ARBA00022692"/>
    </source>
</evidence>
<keyword evidence="5 7" id="KW-0472">Membrane</keyword>
<keyword evidence="4 7" id="KW-0812">Transmembrane</keyword>
<dbReference type="InterPro" id="IPR023996">
    <property type="entry name" value="TonB-dep_OMP_SusC/RagA"/>
</dbReference>
<keyword evidence="6 7" id="KW-0998">Cell outer membrane</keyword>
<dbReference type="KEGG" id="pseg:D3H65_09180"/>
<dbReference type="InterPro" id="IPR036942">
    <property type="entry name" value="Beta-barrel_TonB_sf"/>
</dbReference>
<dbReference type="Proteomes" id="UP000263900">
    <property type="component" value="Chromosome"/>
</dbReference>
<evidence type="ECO:0000256" key="3">
    <source>
        <dbReference type="ARBA" id="ARBA00022452"/>
    </source>
</evidence>
<dbReference type="Gene3D" id="2.40.170.20">
    <property type="entry name" value="TonB-dependent receptor, beta-barrel domain"/>
    <property type="match status" value="1"/>
</dbReference>
<evidence type="ECO:0000256" key="1">
    <source>
        <dbReference type="ARBA" id="ARBA00004571"/>
    </source>
</evidence>
<dbReference type="SUPFAM" id="SSF56935">
    <property type="entry name" value="Porins"/>
    <property type="match status" value="1"/>
</dbReference>
<accession>A0A3B7MI74</accession>
<comment type="subcellular location">
    <subcellularLocation>
        <location evidence="1 7">Cell outer membrane</location>
        <topology evidence="1 7">Multi-pass membrane protein</topology>
    </subcellularLocation>
</comment>
<dbReference type="RefSeq" id="WP_119050021.1">
    <property type="nucleotide sequence ID" value="NZ_CP032157.1"/>
</dbReference>
<dbReference type="Gene3D" id="2.170.130.10">
    <property type="entry name" value="TonB-dependent receptor, plug domain"/>
    <property type="match status" value="1"/>
</dbReference>
<evidence type="ECO:0000313" key="10">
    <source>
        <dbReference type="EMBL" id="AXY74134.1"/>
    </source>
</evidence>
<keyword evidence="3 7" id="KW-1134">Transmembrane beta strand</keyword>
<dbReference type="GO" id="GO:0009279">
    <property type="term" value="C:cell outer membrane"/>
    <property type="evidence" value="ECO:0007669"/>
    <property type="project" value="UniProtKB-SubCell"/>
</dbReference>
<gene>
    <name evidence="10" type="ORF">D3H65_09180</name>
</gene>
<dbReference type="Pfam" id="PF07715">
    <property type="entry name" value="Plug"/>
    <property type="match status" value="1"/>
</dbReference>
<sequence>MKKKLCLQGVCRLLSCLLINIIGISSGAAQTVSDTAAGVFKEGRDTIISPQQPVELLFGKLPSHRVLQSISTVTTPQLVTTPSPNILQALPGRMAGLNIGFSSGGPGLDGNGMFFNIRGARAQIILIDGVERGYLSINPEQVESISVLKDALSTVMFGQRSSYGIIAIRTKKGDVGKPRISFTAQTGFETPIALPKPLSAWQYATLYNEARQNDAGNTPVTPQYTQAQIDAYKNQTDPYAWPNVDWYNTVLNKRAGVERYNLNIQGSGKGFRYFVDLDNMREKGIIKTSDINKYNTNAQLNRYSLRSNVGVDVTPVTFVQLNLFGRFQRYNQPGGGVGGIFSSLLTTPQLAYPVFNPNGTLAGSDKYQGNANIWGQAVARGYQFQDVRDIAVDLEVTQKLDVLTKGLVLKAKASNNNTTYFTTTRGKNFEVFQYQNGAYTKYGATTEQTTGGGANERYRIVYLEGSLGYDRTFNKHAFSVLTNASQQSRLAFNTTNLPENYTAWSGRLNYCFDERYVAEGAVSYAGYNWLAPAKRWATYWAGGIGWNLHKEAFISRNLPFISNLKLRANYGLTGQVNAGYFSYIQTYFGANGYWFGSGSSLDKSSGENAIANTGLTPEKAKKFDAGIDLGLWNNKLTITADYFFNKFYDLVAAPTLTTAVFGAGYPLQNYQRFNYWGTDISLTWQQRLKAFNYFVSGNFSLVQSKVVYNAELPKNYDYQITTGKPVGLQYGYTAIGLFRSYEEINDPATAVMPSSPKSSLRPGDIRYLDRNGDGQITVDDQAPIGNAKPTVYYGLNTGFSFKGLDLSILIQGTFNRQSYVSGDFMNGYGNSGQNNAYEYNLGRFTAATAETAKQPRLWLGNNTNNTQTSSFWLKDNDFVRLKNVEIGYTFPEKWSRKIGIPSARLFANGLNLLTWAEIHDLRKDMDPEVWGASYPIMKIFNFGINIKF</sequence>
<evidence type="ECO:0000256" key="6">
    <source>
        <dbReference type="ARBA" id="ARBA00023237"/>
    </source>
</evidence>
<reference evidence="10 11" key="1">
    <citation type="submission" date="2018-09" db="EMBL/GenBank/DDBJ databases">
        <title>Genome sequencing of strain 6GH32-13.</title>
        <authorList>
            <person name="Weon H.-Y."/>
            <person name="Heo J."/>
            <person name="Kwon S.-W."/>
        </authorList>
    </citation>
    <scope>NUCLEOTIDE SEQUENCE [LARGE SCALE GENOMIC DNA]</scope>
    <source>
        <strain evidence="10 11">5GH32-13</strain>
    </source>
</reference>
<keyword evidence="11" id="KW-1185">Reference proteome</keyword>